<feature type="region of interest" description="Disordered" evidence="1">
    <location>
        <begin position="76"/>
        <end position="117"/>
    </location>
</feature>
<name>L8HH51_ACACF</name>
<sequence length="252" mass="28790">MANTGHLSHLEVGDFLIPLTARGRKQARQAGTRVGPAFIDDCLIFCSPYRRAQQTLEEILRGGGVQEDYLQQGAGAQDDVDDLDSSNDEEDGSSSEEDEERAGDNPPRPYRIREDPRLREVDHGYEDLQAQEAKRERHGWFYYRFNGGESPADCYDRTSIFMESLIRQVERKAERENKPVKVLIVSHGLTIRCFVMRYLHLKVADFDTIANPHNCDVITLGLKDDLTKEFGKDSWLFSTGRWAVHGLKKRDD</sequence>
<dbReference type="InterPro" id="IPR013078">
    <property type="entry name" value="His_Pase_superF_clade-1"/>
</dbReference>
<dbReference type="SMART" id="SM00855">
    <property type="entry name" value="PGAM"/>
    <property type="match status" value="1"/>
</dbReference>
<accession>L8HH51</accession>
<gene>
    <name evidence="2" type="ORF">ACA1_175760</name>
</gene>
<feature type="compositionally biased region" description="Acidic residues" evidence="1">
    <location>
        <begin position="78"/>
        <end position="101"/>
    </location>
</feature>
<dbReference type="Proteomes" id="UP000011083">
    <property type="component" value="Unassembled WGS sequence"/>
</dbReference>
<dbReference type="OrthoDB" id="10261749at2759"/>
<protein>
    <submittedName>
        <fullName evidence="2">Phosphoglycerate mutase family domain containing protein</fullName>
    </submittedName>
</protein>
<dbReference type="Gene3D" id="3.40.50.1240">
    <property type="entry name" value="Phosphoglycerate mutase-like"/>
    <property type="match status" value="1"/>
</dbReference>
<dbReference type="AlphaFoldDB" id="L8HH51"/>
<dbReference type="EMBL" id="KB007811">
    <property type="protein sequence ID" value="ELR24899.1"/>
    <property type="molecule type" value="Genomic_DNA"/>
</dbReference>
<dbReference type="SUPFAM" id="SSF53254">
    <property type="entry name" value="Phosphoglycerate mutase-like"/>
    <property type="match status" value="1"/>
</dbReference>
<proteinExistence type="predicted"/>
<dbReference type="RefSeq" id="XP_004356799.1">
    <property type="nucleotide sequence ID" value="XM_004356746.1"/>
</dbReference>
<dbReference type="PANTHER" id="PTHR46192">
    <property type="entry name" value="BROAD-RANGE ACID PHOSPHATASE DET1"/>
    <property type="match status" value="1"/>
</dbReference>
<dbReference type="InterPro" id="IPR052765">
    <property type="entry name" value="PGM-Related"/>
</dbReference>
<dbReference type="STRING" id="1257118.L8HH51"/>
<dbReference type="Pfam" id="PF00300">
    <property type="entry name" value="His_Phos_1"/>
    <property type="match status" value="2"/>
</dbReference>
<reference evidence="2 3" key="1">
    <citation type="journal article" date="2013" name="Genome Biol.">
        <title>Genome of Acanthamoeba castellanii highlights extensive lateral gene transfer and early evolution of tyrosine kinase signaling.</title>
        <authorList>
            <person name="Clarke M."/>
            <person name="Lohan A.J."/>
            <person name="Liu B."/>
            <person name="Lagkouvardos I."/>
            <person name="Roy S."/>
            <person name="Zafar N."/>
            <person name="Bertelli C."/>
            <person name="Schilde C."/>
            <person name="Kianianmomeni A."/>
            <person name="Burglin T.R."/>
            <person name="Frech C."/>
            <person name="Turcotte B."/>
            <person name="Kopec K.O."/>
            <person name="Synnott J.M."/>
            <person name="Choo C."/>
            <person name="Paponov I."/>
            <person name="Finkler A."/>
            <person name="Soon Heng Tan C."/>
            <person name="Hutchins A.P."/>
            <person name="Weinmeier T."/>
            <person name="Rattei T."/>
            <person name="Chu J.S."/>
            <person name="Gimenez G."/>
            <person name="Irimia M."/>
            <person name="Rigden D.J."/>
            <person name="Fitzpatrick D.A."/>
            <person name="Lorenzo-Morales J."/>
            <person name="Bateman A."/>
            <person name="Chiu C.H."/>
            <person name="Tang P."/>
            <person name="Hegemann P."/>
            <person name="Fromm H."/>
            <person name="Raoult D."/>
            <person name="Greub G."/>
            <person name="Miranda-Saavedra D."/>
            <person name="Chen N."/>
            <person name="Nash P."/>
            <person name="Ginger M.L."/>
            <person name="Horn M."/>
            <person name="Schaap P."/>
            <person name="Caler L."/>
            <person name="Loftus B."/>
        </authorList>
    </citation>
    <scope>NUCLEOTIDE SEQUENCE [LARGE SCALE GENOMIC DNA]</scope>
    <source>
        <strain evidence="2 3">Neff</strain>
    </source>
</reference>
<keyword evidence="3" id="KW-1185">Reference proteome</keyword>
<dbReference type="CDD" id="cd07067">
    <property type="entry name" value="HP_PGM_like"/>
    <property type="match status" value="1"/>
</dbReference>
<evidence type="ECO:0000313" key="2">
    <source>
        <dbReference type="EMBL" id="ELR24899.1"/>
    </source>
</evidence>
<organism evidence="2 3">
    <name type="scientific">Acanthamoeba castellanii (strain ATCC 30010 / Neff)</name>
    <dbReference type="NCBI Taxonomy" id="1257118"/>
    <lineage>
        <taxon>Eukaryota</taxon>
        <taxon>Amoebozoa</taxon>
        <taxon>Discosea</taxon>
        <taxon>Longamoebia</taxon>
        <taxon>Centramoebida</taxon>
        <taxon>Acanthamoebidae</taxon>
        <taxon>Acanthamoeba</taxon>
    </lineage>
</organism>
<evidence type="ECO:0000313" key="3">
    <source>
        <dbReference type="Proteomes" id="UP000011083"/>
    </source>
</evidence>
<dbReference type="GeneID" id="14925933"/>
<evidence type="ECO:0000256" key="1">
    <source>
        <dbReference type="SAM" id="MobiDB-lite"/>
    </source>
</evidence>
<dbReference type="VEuPathDB" id="AmoebaDB:ACA1_175760"/>
<dbReference type="InterPro" id="IPR029033">
    <property type="entry name" value="His_PPase_superfam"/>
</dbReference>
<dbReference type="KEGG" id="acan:ACA1_175760"/>